<keyword evidence="2 9" id="KW-0533">Nickel</keyword>
<dbReference type="eggNOG" id="COG1791">
    <property type="taxonomic scope" value="Bacteria"/>
</dbReference>
<evidence type="ECO:0000256" key="6">
    <source>
        <dbReference type="ARBA" id="ARBA00023002"/>
    </source>
</evidence>
<protein>
    <recommendedName>
        <fullName evidence="9">Acireductone dioxygenase</fullName>
    </recommendedName>
    <alternativeName>
        <fullName evidence="9">1,2-dihydroxy-3-keto-5-methylthiopentene dioxygenase</fullName>
        <shortName evidence="9">DHK-MTPene dioxygenase</shortName>
    </alternativeName>
    <alternativeName>
        <fullName evidence="9">Acireductone dioxygenase (Fe(2+)-requiring)</fullName>
        <shortName evidence="9">ARD'</shortName>
        <shortName evidence="9">Fe-ARD</shortName>
        <ecNumber evidence="9">1.13.11.54</ecNumber>
    </alternativeName>
    <alternativeName>
        <fullName evidence="9">Acireductone dioxygenase (Ni(2+)-requiring)</fullName>
        <shortName evidence="9">ARD</shortName>
        <shortName evidence="9">Ni-ARD</shortName>
        <ecNumber evidence="9">1.13.11.53</ecNumber>
    </alternativeName>
</protein>
<comment type="catalytic activity">
    <reaction evidence="1 9">
        <text>1,2-dihydroxy-5-(methylsulfanyl)pent-1-en-3-one + O2 = 4-methylsulfanyl-2-oxobutanoate + formate + 2 H(+)</text>
        <dbReference type="Rhea" id="RHEA:24504"/>
        <dbReference type="ChEBI" id="CHEBI:15378"/>
        <dbReference type="ChEBI" id="CHEBI:15379"/>
        <dbReference type="ChEBI" id="CHEBI:15740"/>
        <dbReference type="ChEBI" id="CHEBI:16723"/>
        <dbReference type="ChEBI" id="CHEBI:49252"/>
        <dbReference type="EC" id="1.13.11.54"/>
    </reaction>
</comment>
<dbReference type="PANTHER" id="PTHR23418">
    <property type="entry name" value="ACIREDUCTONE DIOXYGENASE"/>
    <property type="match status" value="1"/>
</dbReference>
<evidence type="ECO:0000256" key="2">
    <source>
        <dbReference type="ARBA" id="ARBA00022596"/>
    </source>
</evidence>
<comment type="catalytic activity">
    <reaction evidence="9">
        <text>1,2-dihydroxy-5-(methylsulfanyl)pent-1-en-3-one + O2 = 3-(methylsulfanyl)propanoate + CO + formate + 2 H(+)</text>
        <dbReference type="Rhea" id="RHEA:14161"/>
        <dbReference type="ChEBI" id="CHEBI:15378"/>
        <dbReference type="ChEBI" id="CHEBI:15379"/>
        <dbReference type="ChEBI" id="CHEBI:15740"/>
        <dbReference type="ChEBI" id="CHEBI:17245"/>
        <dbReference type="ChEBI" id="CHEBI:49016"/>
        <dbReference type="ChEBI" id="CHEBI:49252"/>
        <dbReference type="EC" id="1.13.11.53"/>
    </reaction>
</comment>
<evidence type="ECO:0000256" key="7">
    <source>
        <dbReference type="ARBA" id="ARBA00023004"/>
    </source>
</evidence>
<dbReference type="GO" id="GO:0019284">
    <property type="term" value="P:L-methionine salvage from S-adenosylmethionine"/>
    <property type="evidence" value="ECO:0007669"/>
    <property type="project" value="InterPro"/>
</dbReference>
<keyword evidence="4 9" id="KW-0479">Metal-binding</keyword>
<feature type="site" description="Important to generate the dianion" evidence="9">
    <location>
        <position position="101"/>
    </location>
</feature>
<evidence type="ECO:0000313" key="11">
    <source>
        <dbReference type="Proteomes" id="UP000006755"/>
    </source>
</evidence>
<dbReference type="InterPro" id="IPR023956">
    <property type="entry name" value="ARD_bac"/>
</dbReference>
<dbReference type="Pfam" id="PF03079">
    <property type="entry name" value="ARD"/>
    <property type="match status" value="1"/>
</dbReference>
<keyword evidence="11" id="KW-1185">Reference proteome</keyword>
<keyword evidence="8 9" id="KW-0486">Methionine biosynthesis</keyword>
<evidence type="ECO:0000256" key="9">
    <source>
        <dbReference type="HAMAP-Rule" id="MF_01682"/>
    </source>
</evidence>
<evidence type="ECO:0000256" key="3">
    <source>
        <dbReference type="ARBA" id="ARBA00022605"/>
    </source>
</evidence>
<name>K2JLS2_9GAMM</name>
<feature type="binding site" evidence="9">
    <location>
        <position position="93"/>
    </location>
    <ligand>
        <name>Fe(2+)</name>
        <dbReference type="ChEBI" id="CHEBI:29033"/>
    </ligand>
</feature>
<dbReference type="GO" id="GO:0019509">
    <property type="term" value="P:L-methionine salvage from methylthioadenosine"/>
    <property type="evidence" value="ECO:0007669"/>
    <property type="project" value="UniProtKB-UniRule"/>
</dbReference>
<feature type="binding site" evidence="9">
    <location>
        <position position="99"/>
    </location>
    <ligand>
        <name>Fe(2+)</name>
        <dbReference type="ChEBI" id="CHEBI:29033"/>
    </ligand>
</feature>
<feature type="binding site" evidence="9">
    <location>
        <position position="95"/>
    </location>
    <ligand>
        <name>Fe(2+)</name>
        <dbReference type="ChEBI" id="CHEBI:29033"/>
    </ligand>
</feature>
<dbReference type="GO" id="GO:0016151">
    <property type="term" value="F:nickel cation binding"/>
    <property type="evidence" value="ECO:0007669"/>
    <property type="project" value="UniProtKB-UniRule"/>
</dbReference>
<dbReference type="HAMAP" id="MF_01682">
    <property type="entry name" value="Salvage_MtnD"/>
    <property type="match status" value="1"/>
</dbReference>
<evidence type="ECO:0000313" key="10">
    <source>
        <dbReference type="EMBL" id="EKE76268.1"/>
    </source>
</evidence>
<feature type="site" description="May play a role in metal incorporation in vivo" evidence="9">
    <location>
        <position position="92"/>
    </location>
</feature>
<dbReference type="GO" id="GO:0010308">
    <property type="term" value="F:acireductone dioxygenase (Ni2+-requiring) activity"/>
    <property type="evidence" value="ECO:0007669"/>
    <property type="project" value="UniProtKB-UniRule"/>
</dbReference>
<comment type="caution">
    <text evidence="10">The sequence shown here is derived from an EMBL/GenBank/DDBJ whole genome shotgun (WGS) entry which is preliminary data.</text>
</comment>
<feature type="binding site" evidence="9">
    <location>
        <position position="99"/>
    </location>
    <ligand>
        <name>Ni(2+)</name>
        <dbReference type="ChEBI" id="CHEBI:49786"/>
    </ligand>
</feature>
<evidence type="ECO:0000256" key="4">
    <source>
        <dbReference type="ARBA" id="ARBA00022723"/>
    </source>
</evidence>
<gene>
    <name evidence="9" type="primary">mtnD</name>
    <name evidence="10" type="ORF">B3C1_05150</name>
</gene>
<feature type="site" description="May play a role in transmitting local conformational changes" evidence="9">
    <location>
        <position position="98"/>
    </location>
</feature>
<feature type="binding site" evidence="9">
    <location>
        <position position="95"/>
    </location>
    <ligand>
        <name>Ni(2+)</name>
        <dbReference type="ChEBI" id="CHEBI:49786"/>
    </ligand>
</feature>
<dbReference type="SUPFAM" id="SSF51182">
    <property type="entry name" value="RmlC-like cupins"/>
    <property type="match status" value="1"/>
</dbReference>
<dbReference type="EMBL" id="AMRI01000005">
    <property type="protein sequence ID" value="EKE76268.1"/>
    <property type="molecule type" value="Genomic_DNA"/>
</dbReference>
<comment type="cofactor">
    <cofactor evidence="9">
        <name>Fe(2+)</name>
        <dbReference type="ChEBI" id="CHEBI:29033"/>
    </cofactor>
    <text evidence="9">Binds 1 Fe(2+) cation per monomer.</text>
</comment>
<dbReference type="InterPro" id="IPR011051">
    <property type="entry name" value="RmlC_Cupin_sf"/>
</dbReference>
<comment type="subunit">
    <text evidence="9">Monomer.</text>
</comment>
<dbReference type="GO" id="GO:0005506">
    <property type="term" value="F:iron ion binding"/>
    <property type="evidence" value="ECO:0007669"/>
    <property type="project" value="UniProtKB-UniRule"/>
</dbReference>
<dbReference type="InterPro" id="IPR014710">
    <property type="entry name" value="RmlC-like_jellyroll"/>
</dbReference>
<dbReference type="Gene3D" id="2.60.120.10">
    <property type="entry name" value="Jelly Rolls"/>
    <property type="match status" value="1"/>
</dbReference>
<sequence>MTILTLCSENGIELGSWTDSAVIGEKLAAVGIDYQHLATRPLDDLSPEAVMACYQDAIANWQQQGGYQSVDVVSLQPDNPNAGELRRKFLDEHIHSEDEVRFFAAGSGIFYLHLNHHVYALTCTQGDFLSVPAGTRHWFDMGLEPYFVAVRLFTNPDGWVAQHTGDPVASNFIDAA</sequence>
<dbReference type="Proteomes" id="UP000006755">
    <property type="component" value="Unassembled WGS sequence"/>
</dbReference>
<proteinExistence type="inferred from homology"/>
<dbReference type="STRING" id="745411.B3C1_05150"/>
<feature type="binding site" evidence="9">
    <location>
        <position position="137"/>
    </location>
    <ligand>
        <name>Fe(2+)</name>
        <dbReference type="ChEBI" id="CHEBI:29033"/>
    </ligand>
</feature>
<reference evidence="10 11" key="1">
    <citation type="journal article" date="2012" name="J. Bacteriol.">
        <title>Genome Sequence of Gallaecimonas xiamenensis Type Strain 3-C-1.</title>
        <authorList>
            <person name="Lai Q."/>
            <person name="Wang L."/>
            <person name="Wang W."/>
            <person name="Shao Z."/>
        </authorList>
    </citation>
    <scope>NUCLEOTIDE SEQUENCE [LARGE SCALE GENOMIC DNA]</scope>
    <source>
        <strain evidence="10 11">3-C-1</strain>
    </source>
</reference>
<keyword evidence="3 9" id="KW-0028">Amino-acid biosynthesis</keyword>
<dbReference type="CDD" id="cd02232">
    <property type="entry name" value="cupin_ARD"/>
    <property type="match status" value="1"/>
</dbReference>
<feature type="binding site" evidence="9">
    <location>
        <position position="93"/>
    </location>
    <ligand>
        <name>Ni(2+)</name>
        <dbReference type="ChEBI" id="CHEBI:49786"/>
    </ligand>
</feature>
<organism evidence="10 11">
    <name type="scientific">Gallaecimonas xiamenensis 3-C-1</name>
    <dbReference type="NCBI Taxonomy" id="745411"/>
    <lineage>
        <taxon>Bacteria</taxon>
        <taxon>Pseudomonadati</taxon>
        <taxon>Pseudomonadota</taxon>
        <taxon>Gammaproteobacteria</taxon>
        <taxon>Enterobacterales</taxon>
        <taxon>Gallaecimonadaceae</taxon>
        <taxon>Gallaecimonas</taxon>
    </lineage>
</organism>
<dbReference type="RefSeq" id="WP_008483377.1">
    <property type="nucleotide sequence ID" value="NZ_AMRI01000005.1"/>
</dbReference>
<dbReference type="GO" id="GO:0010309">
    <property type="term" value="F:acireductone dioxygenase [iron(II)-requiring] activity"/>
    <property type="evidence" value="ECO:0007669"/>
    <property type="project" value="UniProtKB-UniRule"/>
</dbReference>
<dbReference type="EC" id="1.13.11.53" evidence="9"/>
<comment type="cofactor">
    <cofactor evidence="9">
        <name>Ni(2+)</name>
        <dbReference type="ChEBI" id="CHEBI:49786"/>
    </cofactor>
    <text evidence="9">Binds 1 nickel ion per monomer.</text>
</comment>
<evidence type="ECO:0000256" key="1">
    <source>
        <dbReference type="ARBA" id="ARBA00000428"/>
    </source>
</evidence>
<feature type="binding site" evidence="9">
    <location>
        <position position="137"/>
    </location>
    <ligand>
        <name>Ni(2+)</name>
        <dbReference type="ChEBI" id="CHEBI:49786"/>
    </ligand>
</feature>
<comment type="pathway">
    <text evidence="9">Amino-acid biosynthesis; L-methionine biosynthesis via salvage pathway; L-methionine from S-methyl-5-thio-alpha-D-ribose 1-phosphate: step 5/6.</text>
</comment>
<accession>K2JLS2</accession>
<dbReference type="OrthoDB" id="9795636at2"/>
<dbReference type="PANTHER" id="PTHR23418:SF0">
    <property type="entry name" value="ACIREDUCTONE DIOXYGENASE"/>
    <property type="match status" value="1"/>
</dbReference>
<keyword evidence="5 9" id="KW-0223">Dioxygenase</keyword>
<dbReference type="PATRIC" id="fig|745411.4.peg.1024"/>
<keyword evidence="6 9" id="KW-0560">Oxidoreductase</keyword>
<dbReference type="InterPro" id="IPR004313">
    <property type="entry name" value="ARD"/>
</dbReference>
<dbReference type="AlphaFoldDB" id="K2JLS2"/>
<comment type="similarity">
    <text evidence="9">Belongs to the acireductone dioxygenase (ARD) family.</text>
</comment>
<dbReference type="UniPathway" id="UPA00904">
    <property type="reaction ID" value="UER00878"/>
</dbReference>
<keyword evidence="7 9" id="KW-0408">Iron</keyword>
<comment type="function">
    <text evidence="9">Catalyzes 2 different reactions between oxygene and the acireductone 1,2-dihydroxy-3-keto-5-methylthiopentene (DHK-MTPene) depending upon the metal bound in the active site. Fe-containing acireductone dioxygenase (Fe-ARD) produces formate and 2-keto-4-methylthiobutyrate (KMTB), the alpha-ketoacid precursor of methionine in the methionine recycle pathway. Ni-containing acireductone dioxygenase (Ni-ARD) produces methylthiopropionate, carbon monoxide and formate, and does not lie on the methionine recycle pathway.</text>
</comment>
<evidence type="ECO:0000256" key="5">
    <source>
        <dbReference type="ARBA" id="ARBA00022964"/>
    </source>
</evidence>
<dbReference type="EC" id="1.13.11.54" evidence="9"/>
<evidence type="ECO:0000256" key="8">
    <source>
        <dbReference type="ARBA" id="ARBA00023167"/>
    </source>
</evidence>